<keyword evidence="4" id="KW-0804">Transcription</keyword>
<reference evidence="7 8" key="1">
    <citation type="journal article" date="2024" name="IMA Fungus">
        <title>IMA Genome - F19 : A genome assembly and annotation guide to empower mycologists, including annotated draft genome sequences of Ceratocystis pirilliformis, Diaporthe australafricana, Fusarium ophioides, Paecilomyces lecythidis, and Sporothrix stenoceras.</title>
        <authorList>
            <person name="Aylward J."/>
            <person name="Wilson A.M."/>
            <person name="Visagie C.M."/>
            <person name="Spraker J."/>
            <person name="Barnes I."/>
            <person name="Buitendag C."/>
            <person name="Ceriani C."/>
            <person name="Del Mar Angel L."/>
            <person name="du Plessis D."/>
            <person name="Fuchs T."/>
            <person name="Gasser K."/>
            <person name="Kramer D."/>
            <person name="Li W."/>
            <person name="Munsamy K."/>
            <person name="Piso A."/>
            <person name="Price J.L."/>
            <person name="Sonnekus B."/>
            <person name="Thomas C."/>
            <person name="van der Nest A."/>
            <person name="van Dijk A."/>
            <person name="van Heerden A."/>
            <person name="van Vuuren N."/>
            <person name="Yilmaz N."/>
            <person name="Duong T.A."/>
            <person name="van der Merwe N.A."/>
            <person name="Wingfield M.J."/>
            <person name="Wingfield B.D."/>
        </authorList>
    </citation>
    <scope>NUCLEOTIDE SEQUENCE [LARGE SCALE GENOMIC DNA]</scope>
    <source>
        <strain evidence="7 8">CMW 18167</strain>
    </source>
</reference>
<dbReference type="EMBL" id="JAVDPF010000004">
    <property type="protein sequence ID" value="KAL1884785.1"/>
    <property type="molecule type" value="Genomic_DNA"/>
</dbReference>
<evidence type="ECO:0000256" key="1">
    <source>
        <dbReference type="ARBA" id="ARBA00022723"/>
    </source>
</evidence>
<accession>A0ABR3Y8Z6</accession>
<name>A0ABR3Y8Z6_9EURO</name>
<evidence type="ECO:0000256" key="3">
    <source>
        <dbReference type="ARBA" id="ARBA00023015"/>
    </source>
</evidence>
<protein>
    <recommendedName>
        <fullName evidence="6">Xylanolytic transcriptional activator regulatory domain-containing protein</fullName>
    </recommendedName>
</protein>
<evidence type="ECO:0000256" key="2">
    <source>
        <dbReference type="ARBA" id="ARBA00022833"/>
    </source>
</evidence>
<proteinExistence type="predicted"/>
<keyword evidence="8" id="KW-1185">Reference proteome</keyword>
<evidence type="ECO:0000313" key="7">
    <source>
        <dbReference type="EMBL" id="KAL1884785.1"/>
    </source>
</evidence>
<evidence type="ECO:0000313" key="8">
    <source>
        <dbReference type="Proteomes" id="UP001583193"/>
    </source>
</evidence>
<dbReference type="InterPro" id="IPR007219">
    <property type="entry name" value="XnlR_reg_dom"/>
</dbReference>
<feature type="domain" description="Xylanolytic transcriptional activator regulatory" evidence="6">
    <location>
        <begin position="327"/>
        <end position="460"/>
    </location>
</feature>
<dbReference type="Proteomes" id="UP001583193">
    <property type="component" value="Unassembled WGS sequence"/>
</dbReference>
<gene>
    <name evidence="7" type="ORF">Plec18167_002377</name>
</gene>
<dbReference type="PANTHER" id="PTHR47660:SF2">
    <property type="entry name" value="TRANSCRIPTION FACTOR WITH C2H2 AND ZN(2)-CYS(6) DNA BINDING DOMAIN (EUROFUNG)"/>
    <property type="match status" value="1"/>
</dbReference>
<dbReference type="PANTHER" id="PTHR47660">
    <property type="entry name" value="TRANSCRIPTION FACTOR WITH C2H2 AND ZN(2)-CYS(6) DNA BINDING DOMAIN (EUROFUNG)-RELATED-RELATED"/>
    <property type="match status" value="1"/>
</dbReference>
<keyword evidence="1" id="KW-0479">Metal-binding</keyword>
<keyword evidence="5" id="KW-0539">Nucleus</keyword>
<evidence type="ECO:0000259" key="6">
    <source>
        <dbReference type="Pfam" id="PF04082"/>
    </source>
</evidence>
<comment type="caution">
    <text evidence="7">The sequence shown here is derived from an EMBL/GenBank/DDBJ whole genome shotgun (WGS) entry which is preliminary data.</text>
</comment>
<evidence type="ECO:0000256" key="4">
    <source>
        <dbReference type="ARBA" id="ARBA00023163"/>
    </source>
</evidence>
<organism evidence="7 8">
    <name type="scientific">Paecilomyces lecythidis</name>
    <dbReference type="NCBI Taxonomy" id="3004212"/>
    <lineage>
        <taxon>Eukaryota</taxon>
        <taxon>Fungi</taxon>
        <taxon>Dikarya</taxon>
        <taxon>Ascomycota</taxon>
        <taxon>Pezizomycotina</taxon>
        <taxon>Eurotiomycetes</taxon>
        <taxon>Eurotiomycetidae</taxon>
        <taxon>Eurotiales</taxon>
        <taxon>Thermoascaceae</taxon>
        <taxon>Paecilomyces</taxon>
    </lineage>
</organism>
<keyword evidence="2" id="KW-0862">Zinc</keyword>
<keyword evidence="3" id="KW-0805">Transcription regulation</keyword>
<evidence type="ECO:0000256" key="5">
    <source>
        <dbReference type="ARBA" id="ARBA00023242"/>
    </source>
</evidence>
<dbReference type="Pfam" id="PF04082">
    <property type="entry name" value="Fungal_trans"/>
    <property type="match status" value="1"/>
</dbReference>
<sequence>MPSEDAPAYNASSYIPVASPMIGGRPILDISSKIGVTNASPGATVSSTSDHDSGVLELGGAFFPDFLADDFVLSLHRSADMTQNEMMPDSGNAYGIAGYNMQSDFDLDDVDFGFIQSFNEKELFQAPRQETDSAEDPNKEIDADSGIALGAEAYRKSSLANWKPGREEHGYADHANLSVPKSIDSPGSPAFSDYKVLSEPLSQSSRDLVFGMILKSCRRANRNRIMSSFPSTEMLDSLLQQFFESHVSQIDTWIHVPTFEPNGQCSELLAAVAAAGAVNSPIPPIRKLGYALLEIVRLQLPVRTNALILDIGLWSGNPRKTEIAEAFGKPAITMLRRTPKFKRTLYTPITLKDEQGEALEKKWRDWVEMESFKRLVYHLFLHDAQASLALNINPVISYSELELPFPAIRQLWEARTATEWRDIYISQAASSTRLPSLSDALQDMSQLTTFQHHIDLQLSSLIVSYGLSALISEYHRMRSISGGNNSRHWQALIIHSRHQELYEALQHLAVLSREWHNPPAPLVVLVQEVTAMFLHMSLEDLQIFAGKEDKKAARRVYHNALEWIKSPDSRRAVYHAGQALQASTKLPASAFGGFPAIAVYYASLTLWSYGVISRAKDTERTNPPNQTYQYSNNNPILSSTAPIVYLNEPKTIDVESFIAFGRGIPALKSGGNLHQDTNTPVFLDDPSTIMHIGHELLRANRQDDETLPLVQSLCQLMHELGKAAQARRGTSSVVVGG</sequence>